<keyword evidence="1" id="KW-0479">Metal-binding</keyword>
<dbReference type="PANTHER" id="PTHR45953">
    <property type="entry name" value="IDURONATE 2-SULFATASE"/>
    <property type="match status" value="1"/>
</dbReference>
<organism evidence="4 5">
    <name type="scientific">Rhodopirellula sallentina SM41</name>
    <dbReference type="NCBI Taxonomy" id="1263870"/>
    <lineage>
        <taxon>Bacteria</taxon>
        <taxon>Pseudomonadati</taxon>
        <taxon>Planctomycetota</taxon>
        <taxon>Planctomycetia</taxon>
        <taxon>Pirellulales</taxon>
        <taxon>Pirellulaceae</taxon>
        <taxon>Rhodopirellula</taxon>
    </lineage>
</organism>
<comment type="caution">
    <text evidence="4">The sequence shown here is derived from an EMBL/GenBank/DDBJ whole genome shotgun (WGS) entry which is preliminary data.</text>
</comment>
<dbReference type="SUPFAM" id="SSF53649">
    <property type="entry name" value="Alkaline phosphatase-like"/>
    <property type="match status" value="1"/>
</dbReference>
<protein>
    <submittedName>
        <fullName evidence="4">Iduronate-2-sulfatase</fullName>
    </submittedName>
</protein>
<dbReference type="PATRIC" id="fig|1263870.3.peg.5542"/>
<dbReference type="InterPro" id="IPR000917">
    <property type="entry name" value="Sulfatase_N"/>
</dbReference>
<accession>M5TVS3</accession>
<evidence type="ECO:0000256" key="1">
    <source>
        <dbReference type="ARBA" id="ARBA00022723"/>
    </source>
</evidence>
<dbReference type="GO" id="GO:0005737">
    <property type="term" value="C:cytoplasm"/>
    <property type="evidence" value="ECO:0007669"/>
    <property type="project" value="TreeGrafter"/>
</dbReference>
<evidence type="ECO:0000259" key="3">
    <source>
        <dbReference type="Pfam" id="PF00884"/>
    </source>
</evidence>
<dbReference type="GO" id="GO:0008484">
    <property type="term" value="F:sulfuric ester hydrolase activity"/>
    <property type="evidence" value="ECO:0007669"/>
    <property type="project" value="TreeGrafter"/>
</dbReference>
<evidence type="ECO:0000313" key="4">
    <source>
        <dbReference type="EMBL" id="EMI53265.1"/>
    </source>
</evidence>
<dbReference type="EMBL" id="ANOH01000364">
    <property type="protein sequence ID" value="EMI53265.1"/>
    <property type="molecule type" value="Genomic_DNA"/>
</dbReference>
<dbReference type="InterPro" id="IPR017850">
    <property type="entry name" value="Alkaline_phosphatase_core_sf"/>
</dbReference>
<dbReference type="CDD" id="cd16153">
    <property type="entry name" value="sulfatase_like"/>
    <property type="match status" value="1"/>
</dbReference>
<dbReference type="PANTHER" id="PTHR45953:SF1">
    <property type="entry name" value="IDURONATE 2-SULFATASE"/>
    <property type="match status" value="1"/>
</dbReference>
<dbReference type="Pfam" id="PF00884">
    <property type="entry name" value="Sulfatase"/>
    <property type="match status" value="1"/>
</dbReference>
<proteinExistence type="predicted"/>
<gene>
    <name evidence="4" type="ORF">RSSM_05238</name>
</gene>
<sequence length="670" mass="75505">MERSDLNREHQKHRRAAKDRAVMQSNWVLTMKPCLIELHPSHVSLRGVAGVLLTIAVLGGWSGLPTATCSEPTRDLPNILWVITDDQRPDSLACFNRAVRGSDESDLGFVSSPNVDRLAAEGVLFSNAYCNSPGCAPSRGSMITGRYPFRNGIYGFEQTHNAVSTFRPVIPQVMKGQGYHTALFGKSGYYIFDWGPGLTWSDIGFWDFEVDAKNDLQRNGLTDWYRDKRRRQINGKMKVVGTEDRFYYPDGSVVSVLVDGDLDDEELAQRERIERELDILHTVSGAGHIVGGRSSQPPEKTLDGYTVDEFGRFLENVGRSYKTGYGETVDGPASDRPVFLNVGFHFPHTPVLPPQEYRDRFEGKNYRVPKFDLNELQRLPPQLKTLHAKNRFDDLSPSAKQQAIRDYYAFCAFGDAMVGVAVERFKGFCKKRSQEYLIVYVCGDHSWHLGEQGIESKFGPYDHSNHNAVIVVSSDKSQFPPGTVCDDFVEFVDFAPTFFEAAGCDTTKAEFEHLDGVSLQRTFSGDVVKRAYVLGEMNHVYGPRAYLRSRDFAFSMRTRFKNGKPGSGYRPNQNIRWALDAPKSDVELALFDLRVDPEERVNVAGDERYAALAEFLRKKLGEIVLGDRRLEVNWKQEDDYAISDFALGSDDKELSIPDTIVPEVSVPSRD</sequence>
<name>M5TVS3_9BACT</name>
<reference evidence="4 5" key="1">
    <citation type="journal article" date="2013" name="Mar. Genomics">
        <title>Expression of sulfatases in Rhodopirellula baltica and the diversity of sulfatases in the genus Rhodopirellula.</title>
        <authorList>
            <person name="Wegner C.E."/>
            <person name="Richter-Heitmann T."/>
            <person name="Klindworth A."/>
            <person name="Klockow C."/>
            <person name="Richter M."/>
            <person name="Achstetter T."/>
            <person name="Glockner F.O."/>
            <person name="Harder J."/>
        </authorList>
    </citation>
    <scope>NUCLEOTIDE SEQUENCE [LARGE SCALE GENOMIC DNA]</scope>
    <source>
        <strain evidence="4 5">SM41</strain>
    </source>
</reference>
<evidence type="ECO:0000313" key="5">
    <source>
        <dbReference type="Proteomes" id="UP000011885"/>
    </source>
</evidence>
<dbReference type="Proteomes" id="UP000011885">
    <property type="component" value="Unassembled WGS sequence"/>
</dbReference>
<evidence type="ECO:0000256" key="2">
    <source>
        <dbReference type="ARBA" id="ARBA00022801"/>
    </source>
</evidence>
<dbReference type="AlphaFoldDB" id="M5TVS3"/>
<dbReference type="GO" id="GO:0046872">
    <property type="term" value="F:metal ion binding"/>
    <property type="evidence" value="ECO:0007669"/>
    <property type="project" value="UniProtKB-KW"/>
</dbReference>
<keyword evidence="2" id="KW-0378">Hydrolase</keyword>
<keyword evidence="5" id="KW-1185">Reference proteome</keyword>
<dbReference type="Gene3D" id="3.40.720.10">
    <property type="entry name" value="Alkaline Phosphatase, subunit A"/>
    <property type="match status" value="1"/>
</dbReference>
<feature type="domain" description="Sulfatase N-terminal" evidence="3">
    <location>
        <begin position="77"/>
        <end position="503"/>
    </location>
</feature>